<gene>
    <name evidence="4" type="ORF">Tco_1017395</name>
</gene>
<keyword evidence="1" id="KW-0175">Coiled coil</keyword>
<dbReference type="Proteomes" id="UP001151760">
    <property type="component" value="Unassembled WGS sequence"/>
</dbReference>
<accession>A0ABQ5FRD8</accession>
<comment type="caution">
    <text evidence="4">The sequence shown here is derived from an EMBL/GenBank/DDBJ whole genome shotgun (WGS) entry which is preliminary data.</text>
</comment>
<evidence type="ECO:0000313" key="5">
    <source>
        <dbReference type="Proteomes" id="UP001151760"/>
    </source>
</evidence>
<feature type="region of interest" description="Disordered" evidence="2">
    <location>
        <begin position="715"/>
        <end position="781"/>
    </location>
</feature>
<feature type="coiled-coil region" evidence="1">
    <location>
        <begin position="649"/>
        <end position="676"/>
    </location>
</feature>
<feature type="region of interest" description="Disordered" evidence="2">
    <location>
        <begin position="899"/>
        <end position="923"/>
    </location>
</feature>
<dbReference type="EMBL" id="BQNB010017670">
    <property type="protein sequence ID" value="GJT65915.1"/>
    <property type="molecule type" value="Genomic_DNA"/>
</dbReference>
<evidence type="ECO:0000259" key="3">
    <source>
        <dbReference type="Pfam" id="PF07727"/>
    </source>
</evidence>
<feature type="compositionally biased region" description="Polar residues" evidence="2">
    <location>
        <begin position="746"/>
        <end position="755"/>
    </location>
</feature>
<feature type="domain" description="Reverse transcriptase Ty1/copia-type" evidence="3">
    <location>
        <begin position="1051"/>
        <end position="1191"/>
    </location>
</feature>
<keyword evidence="5" id="KW-1185">Reference proteome</keyword>
<dbReference type="InterPro" id="IPR013103">
    <property type="entry name" value="RVT_2"/>
</dbReference>
<feature type="coiled-coil region" evidence="1">
    <location>
        <begin position="358"/>
        <end position="464"/>
    </location>
</feature>
<protein>
    <submittedName>
        <fullName evidence="4">Retrovirus-related pol polyprotein from transposon TNT 1-94</fullName>
    </submittedName>
</protein>
<evidence type="ECO:0000256" key="2">
    <source>
        <dbReference type="SAM" id="MobiDB-lite"/>
    </source>
</evidence>
<organism evidence="4 5">
    <name type="scientific">Tanacetum coccineum</name>
    <dbReference type="NCBI Taxonomy" id="301880"/>
    <lineage>
        <taxon>Eukaryota</taxon>
        <taxon>Viridiplantae</taxon>
        <taxon>Streptophyta</taxon>
        <taxon>Embryophyta</taxon>
        <taxon>Tracheophyta</taxon>
        <taxon>Spermatophyta</taxon>
        <taxon>Magnoliopsida</taxon>
        <taxon>eudicotyledons</taxon>
        <taxon>Gunneridae</taxon>
        <taxon>Pentapetalae</taxon>
        <taxon>asterids</taxon>
        <taxon>campanulids</taxon>
        <taxon>Asterales</taxon>
        <taxon>Asteraceae</taxon>
        <taxon>Asteroideae</taxon>
        <taxon>Anthemideae</taxon>
        <taxon>Anthemidinae</taxon>
        <taxon>Tanacetum</taxon>
    </lineage>
</organism>
<evidence type="ECO:0000313" key="4">
    <source>
        <dbReference type="EMBL" id="GJT65915.1"/>
    </source>
</evidence>
<evidence type="ECO:0000256" key="1">
    <source>
        <dbReference type="SAM" id="Coils"/>
    </source>
</evidence>
<dbReference type="Pfam" id="PF07727">
    <property type="entry name" value="RVT_2"/>
    <property type="match status" value="1"/>
</dbReference>
<feature type="compositionally biased region" description="Basic and acidic residues" evidence="2">
    <location>
        <begin position="727"/>
        <end position="738"/>
    </location>
</feature>
<reference evidence="4" key="2">
    <citation type="submission" date="2022-01" db="EMBL/GenBank/DDBJ databases">
        <authorList>
            <person name="Yamashiro T."/>
            <person name="Shiraishi A."/>
            <person name="Satake H."/>
            <person name="Nakayama K."/>
        </authorList>
    </citation>
    <scope>NUCLEOTIDE SEQUENCE</scope>
</reference>
<proteinExistence type="predicted"/>
<sequence>MLDKTQYSSWASRMLLYIKGKENNKLLVDSVLNGPFKYGTVIVPGTQTTPATVRDRRYDKLTDAEKIRESCDIKATNIVLKGLPQDIYNLVNHHEEAKHIRDRFKLHIEGFKISLQERELKLYDEFNMFTSVPGETIHSQLSKMEEFKYRLFRGDKISGMWAVVLGVMLQLQGLIELGELTQQVRQRLFVATTVRGRPHGKTMQPNTKRPRNSTCLREGTLAEALESGKDDLDAFDFDCDEAPSASVVLMAKLSSYDLATLSEVPIHDNYLDNHMIDQNMQEMQYSEQPVFNNDTDIDITSDSNMISYEQYLKETENTVVQDTSSSAQQEAMIMSMIKEMTNQVAKRNEVDKENKIINESLTTELERYKEQIKLFKKRQQFNLNDKEKYIDGQLRKVIVDKNAKVADFENQIHLLKQQLNATIESHKTLSRTVDVLKVEFKAKENKYLDEIIELEKQKKALDNVTGQNEGSWGFEHIRKAFEKDVKPFVKTLKEYFLMFDQGLHKEITDMKEVFTQMETEATKCSVERKTFEIKEKELLLENERLLELLISQDLVYTAVNSLAEIIDYQTMEKSFLNEYSKCVELKAELSKKNEMVEKAVYDKLSKRCTRIENRCISLEIKVQQYKESFQNNQPRNSQDTLEFLAFFEINELKAQLEAKNNSINKLKDHISTLKRKGVSEDAYEHVDTLHEIVELARALRPVDSDLDSAFKKVRFEEPSTSSSNTHKQVDSYKTKDSNKPLLPSTRVINSTSASGSKPPANTKKNRISRPTSSNKKNKVEVHLRSVKPSLNKMNRVSESVCNANVKHSVLNANSELICATCNECMFDAIHNLCVLDYLNDVNVCVKSKSVKSKKKKVWKPMGKVYTNVGYSRKPAGRNFTIDGNACPLTRITSTTVVPPKKPLSKTLVKKTPPSSNTSGKLKDMTNIGSSSKRFLTTRNPTKSGDPMFLLLHLLPGSISGRLNAIALRPVDPIGAPFSTSIEQDAPTASTSSTIHETQSLVLSKGVEEQLQQAPFNDDPFLDILTLEPKALLESSWINAMQEEIYEFERLDVWELVPCPNLVMIIKLKWIFKVKQDEFGGVLKNKARLIAKGYCQEEGIDLEESFAPVARIEAIRIFVANVTNKNMIVYQMDVKTTFLNGELREEVYVSQPEGFVDQDNPTHVYKLKKSLYELKQAPRGWYDMLSSFLLSQSPKVVSTPHYSQGRKAKIFSCDSVDTPMVDKTKLDEDLQGKIVDPKHYHGKAYRKAFTCSKMDLSIPERSEYPWKQRSSPIHATGGKEIMIYRSALDEALVPTDDRVVIGSCNMRIDPNKTQRESTCQVVLDTLKLSFCYNAFLITADVPEIYMQQFWFTIIKIKKSPSYQFQLDDKKFEIDVELFWKILRVCPSVPDKEFKFLYNGVTFLRGRLLGIEKRLDHF</sequence>
<reference evidence="4" key="1">
    <citation type="journal article" date="2022" name="Int. J. Mol. Sci.">
        <title>Draft Genome of Tanacetum Coccineum: Genomic Comparison of Closely Related Tanacetum-Family Plants.</title>
        <authorList>
            <person name="Yamashiro T."/>
            <person name="Shiraishi A."/>
            <person name="Nakayama K."/>
            <person name="Satake H."/>
        </authorList>
    </citation>
    <scope>NUCLEOTIDE SEQUENCE</scope>
</reference>
<name>A0ABQ5FRD8_9ASTR</name>